<evidence type="ECO:0000313" key="2">
    <source>
        <dbReference type="EMBL" id="OOK80271.1"/>
    </source>
</evidence>
<accession>A0A1V3XP72</accession>
<proteinExistence type="predicted"/>
<gene>
    <name evidence="2" type="ORF">BZL29_2455</name>
</gene>
<evidence type="ECO:0000259" key="1">
    <source>
        <dbReference type="Pfam" id="PF18879"/>
    </source>
</evidence>
<reference evidence="2 3" key="1">
    <citation type="submission" date="2017-02" db="EMBL/GenBank/DDBJ databases">
        <title>Complete genome sequences of Mycobacterium kansasii strains isolated from rhesus macaques.</title>
        <authorList>
            <person name="Panda A."/>
            <person name="Nagaraj S."/>
            <person name="Zhao X."/>
            <person name="Tettelin H."/>
            <person name="Detolla L.J."/>
        </authorList>
    </citation>
    <scope>NUCLEOTIDE SEQUENCE [LARGE SCALE GENOMIC DNA]</scope>
    <source>
        <strain evidence="2 3">11-3469</strain>
    </source>
</reference>
<sequence>MLRGSVVCYVTWCALGGMLGWLGDGSPDAGDRLVASGSVFDDVSAQIAALIPDGGWQGLAAQAYVGQNLAQSQRAKMMGDLDRLAGGLVSAQAPPFRTLAGGCFTR</sequence>
<dbReference type="AlphaFoldDB" id="A0A1V3XP72"/>
<name>A0A1V3XP72_MYCKA</name>
<dbReference type="Pfam" id="PF18879">
    <property type="entry name" value="EspA_EspE"/>
    <property type="match status" value="1"/>
</dbReference>
<dbReference type="InterPro" id="IPR043796">
    <property type="entry name" value="ESX-1_EspA/EspE-like"/>
</dbReference>
<dbReference type="EMBL" id="MVBN01000002">
    <property type="protein sequence ID" value="OOK80271.1"/>
    <property type="molecule type" value="Genomic_DNA"/>
</dbReference>
<organism evidence="2 3">
    <name type="scientific">Mycobacterium kansasii</name>
    <dbReference type="NCBI Taxonomy" id="1768"/>
    <lineage>
        <taxon>Bacteria</taxon>
        <taxon>Bacillati</taxon>
        <taxon>Actinomycetota</taxon>
        <taxon>Actinomycetes</taxon>
        <taxon>Mycobacteriales</taxon>
        <taxon>Mycobacteriaceae</taxon>
        <taxon>Mycobacterium</taxon>
    </lineage>
</organism>
<feature type="domain" description="ESX-1 secretion-associated protein EspA/EspE-like" evidence="1">
    <location>
        <begin position="22"/>
        <end position="93"/>
    </location>
</feature>
<comment type="caution">
    <text evidence="2">The sequence shown here is derived from an EMBL/GenBank/DDBJ whole genome shotgun (WGS) entry which is preliminary data.</text>
</comment>
<protein>
    <submittedName>
        <fullName evidence="2">ESX-1 secretion-associated EspE domain protein</fullName>
    </submittedName>
</protein>
<dbReference type="Proteomes" id="UP000188532">
    <property type="component" value="Unassembled WGS sequence"/>
</dbReference>
<evidence type="ECO:0000313" key="3">
    <source>
        <dbReference type="Proteomes" id="UP000188532"/>
    </source>
</evidence>